<comment type="caution">
    <text evidence="3">The sequence shown here is derived from an EMBL/GenBank/DDBJ whole genome shotgun (WGS) entry which is preliminary data.</text>
</comment>
<evidence type="ECO:0000313" key="4">
    <source>
        <dbReference type="Proteomes" id="UP000827284"/>
    </source>
</evidence>
<protein>
    <recommendedName>
        <fullName evidence="2">Transcription activator GCR1-like domain-containing protein</fullName>
    </recommendedName>
</protein>
<proteinExistence type="predicted"/>
<organism evidence="3 4">
    <name type="scientific">Entomortierella parvispora</name>
    <dbReference type="NCBI Taxonomy" id="205924"/>
    <lineage>
        <taxon>Eukaryota</taxon>
        <taxon>Fungi</taxon>
        <taxon>Fungi incertae sedis</taxon>
        <taxon>Mucoromycota</taxon>
        <taxon>Mortierellomycotina</taxon>
        <taxon>Mortierellomycetes</taxon>
        <taxon>Mortierellales</taxon>
        <taxon>Mortierellaceae</taxon>
        <taxon>Entomortierella</taxon>
    </lineage>
</organism>
<dbReference type="EMBL" id="BQFW01000001">
    <property type="protein sequence ID" value="GJJ68199.1"/>
    <property type="molecule type" value="Genomic_DNA"/>
</dbReference>
<feature type="compositionally biased region" description="Basic and acidic residues" evidence="1">
    <location>
        <begin position="122"/>
        <end position="132"/>
    </location>
</feature>
<reference evidence="3" key="1">
    <citation type="submission" date="2021-11" db="EMBL/GenBank/DDBJ databases">
        <authorList>
            <person name="Herlambang A."/>
            <person name="Guo Y."/>
            <person name="Takashima Y."/>
            <person name="Nishizawa T."/>
        </authorList>
    </citation>
    <scope>NUCLEOTIDE SEQUENCE</scope>
    <source>
        <strain evidence="3">E1425</strain>
    </source>
</reference>
<dbReference type="Proteomes" id="UP000827284">
    <property type="component" value="Unassembled WGS sequence"/>
</dbReference>
<keyword evidence="4" id="KW-1185">Reference proteome</keyword>
<feature type="compositionally biased region" description="Acidic residues" evidence="1">
    <location>
        <begin position="133"/>
        <end position="143"/>
    </location>
</feature>
<accession>A0A9P3LRU5</accession>
<evidence type="ECO:0000313" key="3">
    <source>
        <dbReference type="EMBL" id="GJJ68199.1"/>
    </source>
</evidence>
<dbReference type="AlphaFoldDB" id="A0A9P3LRU5"/>
<evidence type="ECO:0000259" key="2">
    <source>
        <dbReference type="Pfam" id="PF12550"/>
    </source>
</evidence>
<gene>
    <name evidence="3" type="ORF">EMPS_00545</name>
</gene>
<feature type="compositionally biased region" description="Polar residues" evidence="1">
    <location>
        <begin position="194"/>
        <end position="215"/>
    </location>
</feature>
<sequence length="337" mass="38619">MVCWKQWCESKSFKDALGLTEAKILAFLEEFGLALEEKANRRIMERSANRSWKGQIPFSASRDLIRPLLEALREQRQPLVRNMAPPENRRVLRKYSAKRPLEPSTTPLPPPFQPPRKQQRLRLLEKQERGKEEEEDEEDEESQGDSLEVQQLDSDFEGVGQEDTDGGRSLKTSSKAVRQDTVKRAAGKRAARKQGSTGVDSILQKQSDGGDSMSQEDLGEDVADPEFFPYPIRRSIIEISDVWKEWTVSWKGSPSIESTIEEDPGLWERAKSRRRPLFTVLYTKERIVQLIRAGTANKKVASDSKAIQIMEEMRRKRTLAALVRDSKFKDLEAKWSS</sequence>
<evidence type="ECO:0000256" key="1">
    <source>
        <dbReference type="SAM" id="MobiDB-lite"/>
    </source>
</evidence>
<feature type="compositionally biased region" description="Acidic residues" evidence="1">
    <location>
        <begin position="154"/>
        <end position="164"/>
    </location>
</feature>
<feature type="domain" description="Transcription activator GCR1-like" evidence="2">
    <location>
        <begin position="230"/>
        <end position="314"/>
    </location>
</feature>
<reference evidence="3" key="2">
    <citation type="journal article" date="2022" name="Microbiol. Resour. Announc.">
        <title>Whole-Genome Sequence of Entomortierella parvispora E1425, a Mucoromycotan Fungus Associated with Burkholderiaceae-Related Endosymbiotic Bacteria.</title>
        <authorList>
            <person name="Herlambang A."/>
            <person name="Guo Y."/>
            <person name="Takashima Y."/>
            <person name="Narisawa K."/>
            <person name="Ohta H."/>
            <person name="Nishizawa T."/>
        </authorList>
    </citation>
    <scope>NUCLEOTIDE SEQUENCE</scope>
    <source>
        <strain evidence="3">E1425</strain>
    </source>
</reference>
<dbReference type="InterPro" id="IPR022210">
    <property type="entry name" value="TF_GCR1-like"/>
</dbReference>
<feature type="region of interest" description="Disordered" evidence="1">
    <location>
        <begin position="96"/>
        <end position="222"/>
    </location>
</feature>
<name>A0A9P3LRU5_9FUNG</name>
<dbReference type="Pfam" id="PF12550">
    <property type="entry name" value="GCR1_C"/>
    <property type="match status" value="1"/>
</dbReference>